<accession>A0A5J4UF67</accession>
<organism evidence="2 3">
    <name type="scientific">Streblomastix strix</name>
    <dbReference type="NCBI Taxonomy" id="222440"/>
    <lineage>
        <taxon>Eukaryota</taxon>
        <taxon>Metamonada</taxon>
        <taxon>Preaxostyla</taxon>
        <taxon>Oxymonadida</taxon>
        <taxon>Streblomastigidae</taxon>
        <taxon>Streblomastix</taxon>
    </lineage>
</organism>
<dbReference type="EMBL" id="SNRW01016397">
    <property type="protein sequence ID" value="KAA6369416.1"/>
    <property type="molecule type" value="Genomic_DNA"/>
</dbReference>
<dbReference type="SUPFAM" id="SSF48371">
    <property type="entry name" value="ARM repeat"/>
    <property type="match status" value="1"/>
</dbReference>
<comment type="caution">
    <text evidence="2">The sequence shown here is derived from an EMBL/GenBank/DDBJ whole genome shotgun (WGS) entry which is preliminary data.</text>
</comment>
<evidence type="ECO:0000313" key="2">
    <source>
        <dbReference type="EMBL" id="KAA6369416.1"/>
    </source>
</evidence>
<dbReference type="InterPro" id="IPR016024">
    <property type="entry name" value="ARM-type_fold"/>
</dbReference>
<dbReference type="AlphaFoldDB" id="A0A5J4UF67"/>
<sequence>MRIPQLAISIRSSDKNVQISALKSILDIVINEPQSIDSIYDNDVVGILNKFIGIIDIGEVYSKKENQSKSGSKALCELVEENSKIRETLISTGFIQLVLHSLQQQTVKIQTLDSLSLSSSENDTEIVQFDRSMPTFVKMGLLNVVLKLVEDDEALKPASILVPVLEEIKINSENQLKNKAKKLLSQLSAEGISDEQSQQTETEKDKKIKYLNDQIDRKDEQIRRINEEKNKLVDELSQNEEEKNMLCEELIKEREEKEDQQYEKEQKNEEKQEQEQKFEKLNTQIKDLEKQLKRKEKELYKVNEQVIKLQSEKENEKNLKETIAIKYLHELEDKKNIIQNRKRTE</sequence>
<dbReference type="Gene3D" id="1.25.10.10">
    <property type="entry name" value="Leucine-rich Repeat Variant"/>
    <property type="match status" value="1"/>
</dbReference>
<gene>
    <name evidence="2" type="ORF">EZS28_035057</name>
</gene>
<feature type="region of interest" description="Disordered" evidence="1">
    <location>
        <begin position="255"/>
        <end position="280"/>
    </location>
</feature>
<evidence type="ECO:0000256" key="1">
    <source>
        <dbReference type="SAM" id="MobiDB-lite"/>
    </source>
</evidence>
<dbReference type="Proteomes" id="UP000324800">
    <property type="component" value="Unassembled WGS sequence"/>
</dbReference>
<evidence type="ECO:0000313" key="3">
    <source>
        <dbReference type="Proteomes" id="UP000324800"/>
    </source>
</evidence>
<dbReference type="InterPro" id="IPR011989">
    <property type="entry name" value="ARM-like"/>
</dbReference>
<reference evidence="2 3" key="1">
    <citation type="submission" date="2019-03" db="EMBL/GenBank/DDBJ databases">
        <title>Single cell metagenomics reveals metabolic interactions within the superorganism composed of flagellate Streblomastix strix and complex community of Bacteroidetes bacteria on its surface.</title>
        <authorList>
            <person name="Treitli S.C."/>
            <person name="Kolisko M."/>
            <person name="Husnik F."/>
            <person name="Keeling P."/>
            <person name="Hampl V."/>
        </authorList>
    </citation>
    <scope>NUCLEOTIDE SEQUENCE [LARGE SCALE GENOMIC DNA]</scope>
    <source>
        <strain evidence="2">ST1C</strain>
    </source>
</reference>
<proteinExistence type="predicted"/>
<name>A0A5J4UF67_9EUKA</name>
<protein>
    <submittedName>
        <fullName evidence="2">Uncharacterized protein</fullName>
    </submittedName>
</protein>